<dbReference type="PROSITE" id="PS50142">
    <property type="entry name" value="RNASE_3_2"/>
    <property type="match status" value="1"/>
</dbReference>
<dbReference type="Proteomes" id="UP001498771">
    <property type="component" value="Unassembled WGS sequence"/>
</dbReference>
<dbReference type="PANTHER" id="PTHR11207:SF32">
    <property type="entry name" value="LARGE RIBOSOMAL SUBUNIT PROTEIN ML44"/>
    <property type="match status" value="1"/>
</dbReference>
<dbReference type="EMBL" id="JBBJBU010000001">
    <property type="protein sequence ID" value="KAK7208018.1"/>
    <property type="molecule type" value="Genomic_DNA"/>
</dbReference>
<dbReference type="RefSeq" id="XP_064771051.1">
    <property type="nucleotide sequence ID" value="XM_064911715.1"/>
</dbReference>
<feature type="region of interest" description="Disordered" evidence="8">
    <location>
        <begin position="1"/>
        <end position="22"/>
    </location>
</feature>
<keyword evidence="11" id="KW-1185">Reference proteome</keyword>
<dbReference type="SMART" id="SM00535">
    <property type="entry name" value="RIBOc"/>
    <property type="match status" value="1"/>
</dbReference>
<evidence type="ECO:0000256" key="4">
    <source>
        <dbReference type="ARBA" id="ARBA00023128"/>
    </source>
</evidence>
<dbReference type="InterPro" id="IPR036389">
    <property type="entry name" value="RNase_III_sf"/>
</dbReference>
<name>A0ABR1FFN9_9ASCO</name>
<dbReference type="InterPro" id="IPR044443">
    <property type="entry name" value="Ribosomal_mL44_DSRM_fung"/>
</dbReference>
<dbReference type="InterPro" id="IPR014720">
    <property type="entry name" value="dsRBD_dom"/>
</dbReference>
<comment type="caution">
    <text evidence="10">The sequence shown here is derived from an EMBL/GenBank/DDBJ whole genome shotgun (WGS) entry which is preliminary data.</text>
</comment>
<dbReference type="Pfam" id="PF22892">
    <property type="entry name" value="DSRM_MRPL44"/>
    <property type="match status" value="1"/>
</dbReference>
<evidence type="ECO:0000256" key="6">
    <source>
        <dbReference type="ARBA" id="ARBA00024034"/>
    </source>
</evidence>
<keyword evidence="3 10" id="KW-0689">Ribosomal protein</keyword>
<evidence type="ECO:0000259" key="9">
    <source>
        <dbReference type="PROSITE" id="PS50142"/>
    </source>
</evidence>
<keyword evidence="4" id="KW-0496">Mitochondrion</keyword>
<feature type="domain" description="RNase III" evidence="9">
    <location>
        <begin position="118"/>
        <end position="288"/>
    </location>
</feature>
<reference evidence="10 11" key="1">
    <citation type="submission" date="2024-03" db="EMBL/GenBank/DDBJ databases">
        <title>Genome-scale model development and genomic sequencing of the oleaginous clade Lipomyces.</title>
        <authorList>
            <consortium name="Lawrence Berkeley National Laboratory"/>
            <person name="Czajka J.J."/>
            <person name="Han Y."/>
            <person name="Kim J."/>
            <person name="Mondo S.J."/>
            <person name="Hofstad B.A."/>
            <person name="Robles A."/>
            <person name="Haridas S."/>
            <person name="Riley R."/>
            <person name="LaButti K."/>
            <person name="Pangilinan J."/>
            <person name="Andreopoulos W."/>
            <person name="Lipzen A."/>
            <person name="Yan J."/>
            <person name="Wang M."/>
            <person name="Ng V."/>
            <person name="Grigoriev I.V."/>
            <person name="Spatafora J.W."/>
            <person name="Magnuson J.K."/>
            <person name="Baker S.E."/>
            <person name="Pomraning K.R."/>
        </authorList>
    </citation>
    <scope>NUCLEOTIDE SEQUENCE [LARGE SCALE GENOMIC DNA]</scope>
    <source>
        <strain evidence="10 11">Phaff 52-87</strain>
    </source>
</reference>
<evidence type="ECO:0000256" key="7">
    <source>
        <dbReference type="ARBA" id="ARBA00035187"/>
    </source>
</evidence>
<comment type="subcellular location">
    <subcellularLocation>
        <location evidence="1">Mitochondrion</location>
    </subcellularLocation>
</comment>
<dbReference type="SUPFAM" id="SSF54768">
    <property type="entry name" value="dsRNA-binding domain-like"/>
    <property type="match status" value="1"/>
</dbReference>
<protein>
    <recommendedName>
        <fullName evidence="7">Large ribosomal subunit protein mL44</fullName>
    </recommendedName>
</protein>
<evidence type="ECO:0000256" key="8">
    <source>
        <dbReference type="SAM" id="MobiDB-lite"/>
    </source>
</evidence>
<proteinExistence type="inferred from homology"/>
<evidence type="ECO:0000256" key="3">
    <source>
        <dbReference type="ARBA" id="ARBA00022980"/>
    </source>
</evidence>
<dbReference type="Gene3D" id="3.30.160.20">
    <property type="match status" value="1"/>
</dbReference>
<evidence type="ECO:0000313" key="10">
    <source>
        <dbReference type="EMBL" id="KAK7208018.1"/>
    </source>
</evidence>
<gene>
    <name evidence="10" type="ORF">BZA70DRAFT_272739</name>
</gene>
<dbReference type="SUPFAM" id="SSF69065">
    <property type="entry name" value="RNase III domain-like"/>
    <property type="match status" value="1"/>
</dbReference>
<evidence type="ECO:0000256" key="1">
    <source>
        <dbReference type="ARBA" id="ARBA00004173"/>
    </source>
</evidence>
<dbReference type="GO" id="GO:0005840">
    <property type="term" value="C:ribosome"/>
    <property type="evidence" value="ECO:0007669"/>
    <property type="project" value="UniProtKB-KW"/>
</dbReference>
<dbReference type="Gene3D" id="1.10.1520.10">
    <property type="entry name" value="Ribonuclease III domain"/>
    <property type="match status" value="1"/>
</dbReference>
<dbReference type="InterPro" id="IPR000999">
    <property type="entry name" value="RNase_III_dom"/>
</dbReference>
<dbReference type="CDD" id="cd19873">
    <property type="entry name" value="DSRM_MRPL3_like"/>
    <property type="match status" value="1"/>
</dbReference>
<keyword evidence="5" id="KW-0687">Ribonucleoprotein</keyword>
<dbReference type="GeneID" id="90037227"/>
<accession>A0ABR1FFN9</accession>
<evidence type="ECO:0000256" key="5">
    <source>
        <dbReference type="ARBA" id="ARBA00023274"/>
    </source>
</evidence>
<dbReference type="PANTHER" id="PTHR11207">
    <property type="entry name" value="RIBONUCLEASE III"/>
    <property type="match status" value="1"/>
</dbReference>
<keyword evidence="2" id="KW-0694">RNA-binding</keyword>
<dbReference type="SMART" id="SM00358">
    <property type="entry name" value="DSRM"/>
    <property type="match status" value="1"/>
</dbReference>
<dbReference type="InterPro" id="IPR044444">
    <property type="entry name" value="Ribosomal_mL44_DSRM_metazoa"/>
</dbReference>
<comment type="similarity">
    <text evidence="6">Belongs to the ribonuclease III family. Mitochondrion-specific ribosomal protein mL44 subfamily.</text>
</comment>
<sequence length="416" mass="45842">MSIRHIGPVNRRLNPSSVSPSMLLPGQPSGTWGAVSRFAVVRAEASQRVYGLHRSIPNRRLYTTCAPSSLRPTSALLFSSELRQQRLTIPSVMSRSNSTVASGVAPFPASEVAKCTALVALHARLELPAEYELTTLARALNSATSKLAGTFPDNSTLSELGNRLLDFYVSEFIVCSYPRLPMEIIKEARWAYCGDDALTSVGRSWGVEHERPRVVKTGKKVEIKKDQDLIDYFGVLKYGSLVFGRVGGLTEYVDRENEDGTKRAVQRYSTAMSDFVRSIIGGLYLHSGREAAKLFIFNHILSRKLDISKLFRFEQPTRELSRLCAREKLAQPISRMIAETGRSSMGAVYIVGVYSGSNLLGSGEGRSISEAETRAAIHALKAWYLYSPNSAPPSSTEETPEAEFQPLFIDPGQVIV</sequence>
<evidence type="ECO:0000256" key="2">
    <source>
        <dbReference type="ARBA" id="ARBA00022884"/>
    </source>
</evidence>
<evidence type="ECO:0000313" key="11">
    <source>
        <dbReference type="Proteomes" id="UP001498771"/>
    </source>
</evidence>
<organism evidence="10 11">
    <name type="scientific">Myxozyma melibiosi</name>
    <dbReference type="NCBI Taxonomy" id="54550"/>
    <lineage>
        <taxon>Eukaryota</taxon>
        <taxon>Fungi</taxon>
        <taxon>Dikarya</taxon>
        <taxon>Ascomycota</taxon>
        <taxon>Saccharomycotina</taxon>
        <taxon>Lipomycetes</taxon>
        <taxon>Lipomycetales</taxon>
        <taxon>Lipomycetaceae</taxon>
        <taxon>Myxozyma</taxon>
    </lineage>
</organism>